<dbReference type="Gene3D" id="1.10.220.120">
    <property type="entry name" value="Sigma-70 factor, region 1.1"/>
    <property type="match status" value="1"/>
</dbReference>
<name>A0A512BMM2_9HYPH</name>
<accession>A0A512BMM2</accession>
<feature type="region of interest" description="Disordered" evidence="1">
    <location>
        <begin position="60"/>
        <end position="116"/>
    </location>
</feature>
<feature type="domain" description="RNA polymerase sigma factor 70 region 1.1" evidence="3">
    <location>
        <begin position="8"/>
        <end position="57"/>
    </location>
</feature>
<proteinExistence type="predicted"/>
<evidence type="ECO:0000256" key="1">
    <source>
        <dbReference type="SAM" id="MobiDB-lite"/>
    </source>
</evidence>
<keyword evidence="2" id="KW-1133">Transmembrane helix</keyword>
<dbReference type="GO" id="GO:0003677">
    <property type="term" value="F:DNA binding"/>
    <property type="evidence" value="ECO:0007669"/>
    <property type="project" value="InterPro"/>
</dbReference>
<dbReference type="OrthoDB" id="8020532at2"/>
<keyword evidence="2" id="KW-0812">Transmembrane</keyword>
<dbReference type="Pfam" id="PF03979">
    <property type="entry name" value="Sigma70_r1_1"/>
    <property type="match status" value="1"/>
</dbReference>
<dbReference type="GO" id="GO:0016987">
    <property type="term" value="F:sigma factor activity"/>
    <property type="evidence" value="ECO:0007669"/>
    <property type="project" value="InterPro"/>
</dbReference>
<reference evidence="4 5" key="1">
    <citation type="submission" date="2019-07" db="EMBL/GenBank/DDBJ databases">
        <title>Whole genome shotgun sequence of Microvirga aerophila NBRC 106136.</title>
        <authorList>
            <person name="Hosoyama A."/>
            <person name="Uohara A."/>
            <person name="Ohji S."/>
            <person name="Ichikawa N."/>
        </authorList>
    </citation>
    <scope>NUCLEOTIDE SEQUENCE [LARGE SCALE GENOMIC DNA]</scope>
    <source>
        <strain evidence="4 5">NBRC 106136</strain>
    </source>
</reference>
<organism evidence="4 5">
    <name type="scientific">Microvirga aerophila</name>
    <dbReference type="NCBI Taxonomy" id="670291"/>
    <lineage>
        <taxon>Bacteria</taxon>
        <taxon>Pseudomonadati</taxon>
        <taxon>Pseudomonadota</taxon>
        <taxon>Alphaproteobacteria</taxon>
        <taxon>Hyphomicrobiales</taxon>
        <taxon>Methylobacteriaceae</taxon>
        <taxon>Microvirga</taxon>
    </lineage>
</organism>
<dbReference type="RefSeq" id="WP_114185459.1">
    <property type="nucleotide sequence ID" value="NZ_BJYU01000008.1"/>
</dbReference>
<keyword evidence="2" id="KW-0472">Membrane</keyword>
<gene>
    <name evidence="4" type="ORF">MAE02_08950</name>
</gene>
<comment type="caution">
    <text evidence="4">The sequence shown here is derived from an EMBL/GenBank/DDBJ whole genome shotgun (WGS) entry which is preliminary data.</text>
</comment>
<evidence type="ECO:0000313" key="5">
    <source>
        <dbReference type="Proteomes" id="UP000321085"/>
    </source>
</evidence>
<feature type="transmembrane region" description="Helical" evidence="2">
    <location>
        <begin position="123"/>
        <end position="141"/>
    </location>
</feature>
<dbReference type="InterPro" id="IPR007127">
    <property type="entry name" value="RNA_pol_sigma_70_r1_1"/>
</dbReference>
<keyword evidence="5" id="KW-1185">Reference proteome</keyword>
<evidence type="ECO:0000256" key="2">
    <source>
        <dbReference type="SAM" id="Phobius"/>
    </source>
</evidence>
<evidence type="ECO:0000313" key="4">
    <source>
        <dbReference type="EMBL" id="GEO13199.1"/>
    </source>
</evidence>
<sequence length="142" mass="14888">MMQPAIDRSSLERLVALGRQKGGLTNQDLAQALSVNDMSAEDIALVVVHLEESGIPVELDESLMSPHGSGSPHMVQGAQIVSRPESSDHPQAKPVGAELSRGPDSNAASSAAPGTRGMRPAHWAVLASLLVLLLIGLFVVIR</sequence>
<dbReference type="Proteomes" id="UP000321085">
    <property type="component" value="Unassembled WGS sequence"/>
</dbReference>
<evidence type="ECO:0000259" key="3">
    <source>
        <dbReference type="Pfam" id="PF03979"/>
    </source>
</evidence>
<dbReference type="EMBL" id="BJYU01000008">
    <property type="protein sequence ID" value="GEO13199.1"/>
    <property type="molecule type" value="Genomic_DNA"/>
</dbReference>
<dbReference type="AlphaFoldDB" id="A0A512BMM2"/>
<dbReference type="InterPro" id="IPR042189">
    <property type="entry name" value="RNA_pol_sigma_70_r1_1_sf"/>
</dbReference>
<protein>
    <recommendedName>
        <fullName evidence="3">RNA polymerase sigma factor 70 region 1.1 domain-containing protein</fullName>
    </recommendedName>
</protein>